<dbReference type="EMBL" id="ANAH02000011">
    <property type="protein sequence ID" value="EPX61057.1"/>
    <property type="molecule type" value="Genomic_DNA"/>
</dbReference>
<dbReference type="Proteomes" id="UP000011682">
    <property type="component" value="Unassembled WGS sequence"/>
</dbReference>
<gene>
    <name evidence="1" type="ORF">D187_001709</name>
</gene>
<protein>
    <submittedName>
        <fullName evidence="1">Uncharacterized protein</fullName>
    </submittedName>
</protein>
<evidence type="ECO:0000313" key="1">
    <source>
        <dbReference type="EMBL" id="EPX61057.1"/>
    </source>
</evidence>
<reference evidence="1" key="1">
    <citation type="submission" date="2013-05" db="EMBL/GenBank/DDBJ databases">
        <title>Genome assembly of Cystobacter fuscus DSM 2262.</title>
        <authorList>
            <person name="Sharma G."/>
            <person name="Khatri I."/>
            <person name="Kaur C."/>
            <person name="Mayilraj S."/>
            <person name="Subramanian S."/>
        </authorList>
    </citation>
    <scope>NUCLEOTIDE SEQUENCE [LARGE SCALE GENOMIC DNA]</scope>
    <source>
        <strain evidence="1">DSM 2262</strain>
    </source>
</reference>
<comment type="caution">
    <text evidence="1">The sequence shown here is derived from an EMBL/GenBank/DDBJ whole genome shotgun (WGS) entry which is preliminary data.</text>
</comment>
<proteinExistence type="predicted"/>
<sequence length="41" mass="4693">MGISPRWNFVDRAGFNQLNIQLVRGRLDKPDRAPLVLTEAQ</sequence>
<keyword evidence="2" id="KW-1185">Reference proteome</keyword>
<organism evidence="1 2">
    <name type="scientific">Cystobacter fuscus (strain ATCC 25194 / DSM 2262 / NBRC 100088 / M29)</name>
    <dbReference type="NCBI Taxonomy" id="1242864"/>
    <lineage>
        <taxon>Bacteria</taxon>
        <taxon>Pseudomonadati</taxon>
        <taxon>Myxococcota</taxon>
        <taxon>Myxococcia</taxon>
        <taxon>Myxococcales</taxon>
        <taxon>Cystobacterineae</taxon>
        <taxon>Archangiaceae</taxon>
        <taxon>Cystobacter</taxon>
    </lineage>
</organism>
<accession>S9PFB2</accession>
<name>S9PFB2_CYSF2</name>
<dbReference type="AlphaFoldDB" id="S9PFB2"/>
<evidence type="ECO:0000313" key="2">
    <source>
        <dbReference type="Proteomes" id="UP000011682"/>
    </source>
</evidence>